<dbReference type="OrthoDB" id="6159439at2759"/>
<dbReference type="InterPro" id="IPR009057">
    <property type="entry name" value="Homeodomain-like_sf"/>
</dbReference>
<name>A0A1I7RIP5_BURXY</name>
<evidence type="ECO:0000313" key="8">
    <source>
        <dbReference type="Proteomes" id="UP000659654"/>
    </source>
</evidence>
<evidence type="ECO:0000256" key="1">
    <source>
        <dbReference type="ARBA" id="ARBA00004123"/>
    </source>
</evidence>
<feature type="compositionally biased region" description="Basic and acidic residues" evidence="4">
    <location>
        <begin position="71"/>
        <end position="86"/>
    </location>
</feature>
<evidence type="ECO:0000256" key="4">
    <source>
        <dbReference type="SAM" id="MobiDB-lite"/>
    </source>
</evidence>
<dbReference type="Gene3D" id="1.10.10.60">
    <property type="entry name" value="Homeodomain-like"/>
    <property type="match status" value="1"/>
</dbReference>
<keyword evidence="2 3" id="KW-0539">Nucleus</keyword>
<gene>
    <name evidence="6" type="ORF">BXYJ_LOCUS10419</name>
</gene>
<evidence type="ECO:0000256" key="2">
    <source>
        <dbReference type="PROSITE-ProRule" id="PRU00108"/>
    </source>
</evidence>
<evidence type="ECO:0000313" key="7">
    <source>
        <dbReference type="Proteomes" id="UP000095284"/>
    </source>
</evidence>
<dbReference type="Proteomes" id="UP000659654">
    <property type="component" value="Unassembled WGS sequence"/>
</dbReference>
<dbReference type="SMR" id="A0A1I7RIP5"/>
<dbReference type="PANTHER" id="PTHR24329">
    <property type="entry name" value="HOMEOBOX PROTEIN ARISTALESS"/>
    <property type="match status" value="1"/>
</dbReference>
<dbReference type="eggNOG" id="KOG0490">
    <property type="taxonomic scope" value="Eukaryota"/>
</dbReference>
<feature type="region of interest" description="Disordered" evidence="4">
    <location>
        <begin position="144"/>
        <end position="168"/>
    </location>
</feature>
<keyword evidence="2 3" id="KW-0238">DNA-binding</keyword>
<comment type="subcellular location">
    <subcellularLocation>
        <location evidence="1 2 3">Nucleus</location>
    </subcellularLocation>
</comment>
<proteinExistence type="predicted"/>
<evidence type="ECO:0000256" key="3">
    <source>
        <dbReference type="RuleBase" id="RU000682"/>
    </source>
</evidence>
<dbReference type="PROSITE" id="PS50071">
    <property type="entry name" value="HOMEOBOX_2"/>
    <property type="match status" value="1"/>
</dbReference>
<organism evidence="7 9">
    <name type="scientific">Bursaphelenchus xylophilus</name>
    <name type="common">Pinewood nematode worm</name>
    <name type="synonym">Aphelenchoides xylophilus</name>
    <dbReference type="NCBI Taxonomy" id="6326"/>
    <lineage>
        <taxon>Eukaryota</taxon>
        <taxon>Metazoa</taxon>
        <taxon>Ecdysozoa</taxon>
        <taxon>Nematoda</taxon>
        <taxon>Chromadorea</taxon>
        <taxon>Rhabditida</taxon>
        <taxon>Tylenchina</taxon>
        <taxon>Tylenchomorpha</taxon>
        <taxon>Aphelenchoidea</taxon>
        <taxon>Aphelenchoididae</taxon>
        <taxon>Bursaphelenchus</taxon>
    </lineage>
</organism>
<sequence length="200" mass="22460">MDINTMVALQGLKALPMSLASPTLSDSGIFSTFPPLSPNLFSPFPVFPPHPSTFLFNSPQTSVPQDNGGEIGRKDKSPRSDHDSLKRRNRTSFSDKQLNCLEKSFRDSQYPDLKARDQLCKDTGLPESKIQVWFKNRRAKHRKHLRNLPLQETKENGESNNAKSTSPTVISWTPETIANLCNPMFFNFTPTLGETSPTHT</sequence>
<evidence type="ECO:0000259" key="5">
    <source>
        <dbReference type="PROSITE" id="PS50071"/>
    </source>
</evidence>
<dbReference type="GO" id="GO:0005634">
    <property type="term" value="C:nucleus"/>
    <property type="evidence" value="ECO:0007669"/>
    <property type="project" value="UniProtKB-SubCell"/>
</dbReference>
<keyword evidence="8" id="KW-1185">Reference proteome</keyword>
<protein>
    <submittedName>
        <fullName evidence="6">(pine wood nematode) hypothetical protein</fullName>
    </submittedName>
    <submittedName>
        <fullName evidence="9">Homeobox domain-containing protein</fullName>
    </submittedName>
</protein>
<dbReference type="PANTHER" id="PTHR24329:SF543">
    <property type="entry name" value="FI01017P-RELATED"/>
    <property type="match status" value="1"/>
</dbReference>
<dbReference type="SMART" id="SM00389">
    <property type="entry name" value="HOX"/>
    <property type="match status" value="1"/>
</dbReference>
<dbReference type="InterPro" id="IPR001356">
    <property type="entry name" value="HD"/>
</dbReference>
<reference evidence="9" key="1">
    <citation type="submission" date="2016-11" db="UniProtKB">
        <authorList>
            <consortium name="WormBaseParasite"/>
        </authorList>
    </citation>
    <scope>IDENTIFICATION</scope>
</reference>
<dbReference type="Proteomes" id="UP000095284">
    <property type="component" value="Unplaced"/>
</dbReference>
<feature type="domain" description="Homeobox" evidence="5">
    <location>
        <begin position="84"/>
        <end position="144"/>
    </location>
</feature>
<dbReference type="SUPFAM" id="SSF46689">
    <property type="entry name" value="Homeodomain-like"/>
    <property type="match status" value="1"/>
</dbReference>
<dbReference type="GO" id="GO:0000981">
    <property type="term" value="F:DNA-binding transcription factor activity, RNA polymerase II-specific"/>
    <property type="evidence" value="ECO:0007669"/>
    <property type="project" value="TreeGrafter"/>
</dbReference>
<evidence type="ECO:0000313" key="6">
    <source>
        <dbReference type="EMBL" id="CAD5228387.1"/>
    </source>
</evidence>
<dbReference type="InterPro" id="IPR050649">
    <property type="entry name" value="Paired_Homeobox_TFs"/>
</dbReference>
<dbReference type="WBParaSite" id="BXY_0057700.1">
    <property type="protein sequence ID" value="BXY_0057700.1"/>
    <property type="gene ID" value="BXY_0057700"/>
</dbReference>
<dbReference type="EMBL" id="CAJFCV020000004">
    <property type="protein sequence ID" value="CAG9118985.1"/>
    <property type="molecule type" value="Genomic_DNA"/>
</dbReference>
<reference evidence="6" key="2">
    <citation type="submission" date="2020-09" db="EMBL/GenBank/DDBJ databases">
        <authorList>
            <person name="Kikuchi T."/>
        </authorList>
    </citation>
    <scope>NUCLEOTIDE SEQUENCE</scope>
    <source>
        <strain evidence="6">Ka4C1</strain>
    </source>
</reference>
<dbReference type="AlphaFoldDB" id="A0A1I7RIP5"/>
<dbReference type="Proteomes" id="UP000582659">
    <property type="component" value="Unassembled WGS sequence"/>
</dbReference>
<dbReference type="GO" id="GO:0000977">
    <property type="term" value="F:RNA polymerase II transcription regulatory region sequence-specific DNA binding"/>
    <property type="evidence" value="ECO:0007669"/>
    <property type="project" value="TreeGrafter"/>
</dbReference>
<feature type="compositionally biased region" description="Polar residues" evidence="4">
    <location>
        <begin position="158"/>
        <end position="168"/>
    </location>
</feature>
<accession>A0A1I7RIP5</accession>
<dbReference type="EMBL" id="CAJFDI010000004">
    <property type="protein sequence ID" value="CAD5228387.1"/>
    <property type="molecule type" value="Genomic_DNA"/>
</dbReference>
<dbReference type="CDD" id="cd00086">
    <property type="entry name" value="homeodomain"/>
    <property type="match status" value="1"/>
</dbReference>
<feature type="region of interest" description="Disordered" evidence="4">
    <location>
        <begin position="57"/>
        <end position="91"/>
    </location>
</feature>
<feature type="DNA-binding region" description="Homeobox" evidence="2">
    <location>
        <begin position="86"/>
        <end position="145"/>
    </location>
</feature>
<keyword evidence="2 3" id="KW-0371">Homeobox</keyword>
<evidence type="ECO:0000313" key="9">
    <source>
        <dbReference type="WBParaSite" id="BXY_0057700.1"/>
    </source>
</evidence>
<dbReference type="Pfam" id="PF00046">
    <property type="entry name" value="Homeodomain"/>
    <property type="match status" value="1"/>
</dbReference>